<sequence>MIKHLAVFLGSRDGNDPALSRQAYEVGKGLAERGVELVYGAGGGGLMGQISQGAIDGGGKIFGVIPRFMVEREWGRLEGAPGMQTIVVDSMHERKAMMAERADAFLALPGGIGTLEELFEVWTWQTLSLHGKPVGLFNIDGFWDPLVEMMDRIGEAGFMHGAAKDNVVIGDELDDVLARLDAAR</sequence>
<keyword evidence="2" id="KW-0203">Cytokinin biosynthesis</keyword>
<evidence type="ECO:0000313" key="4">
    <source>
        <dbReference type="Proteomes" id="UP000320209"/>
    </source>
</evidence>
<comment type="caution">
    <text evidence="3">The sequence shown here is derived from an EMBL/GenBank/DDBJ whole genome shotgun (WGS) entry which is preliminary data.</text>
</comment>
<keyword evidence="2" id="KW-0378">Hydrolase</keyword>
<dbReference type="InterPro" id="IPR005269">
    <property type="entry name" value="LOG"/>
</dbReference>
<dbReference type="PANTHER" id="PTHR31223:SF70">
    <property type="entry name" value="LOG FAMILY PROTEIN YJL055W"/>
    <property type="match status" value="1"/>
</dbReference>
<comment type="catalytic activity">
    <reaction evidence="2">
        <text>N(6)-(dimethylallyl)adenosine 5'-phosphate + H2O = N(6)-dimethylallyladenine + D-ribose 5-phosphate</text>
        <dbReference type="Rhea" id="RHEA:48560"/>
        <dbReference type="ChEBI" id="CHEBI:15377"/>
        <dbReference type="ChEBI" id="CHEBI:17660"/>
        <dbReference type="ChEBI" id="CHEBI:57526"/>
        <dbReference type="ChEBI" id="CHEBI:78346"/>
        <dbReference type="EC" id="3.2.2.n1"/>
    </reaction>
</comment>
<dbReference type="EMBL" id="VFOV01000001">
    <property type="protein sequence ID" value="TQL68751.1"/>
    <property type="molecule type" value="Genomic_DNA"/>
</dbReference>
<dbReference type="Proteomes" id="UP000320209">
    <property type="component" value="Unassembled WGS sequence"/>
</dbReference>
<dbReference type="OrthoDB" id="9801098at2"/>
<dbReference type="GO" id="GO:0009691">
    <property type="term" value="P:cytokinin biosynthetic process"/>
    <property type="evidence" value="ECO:0007669"/>
    <property type="project" value="UniProtKB-UniRule"/>
</dbReference>
<dbReference type="InterPro" id="IPR031100">
    <property type="entry name" value="LOG_fam"/>
</dbReference>
<dbReference type="NCBIfam" id="TIGR00730">
    <property type="entry name" value="Rossman fold protein, TIGR00730 family"/>
    <property type="match status" value="1"/>
</dbReference>
<dbReference type="AlphaFoldDB" id="A0A543A821"/>
<gene>
    <name evidence="3" type="ORF">FB381_2648</name>
</gene>
<dbReference type="EC" id="3.2.2.n1" evidence="2"/>
<dbReference type="Pfam" id="PF03641">
    <property type="entry name" value="Lysine_decarbox"/>
    <property type="match status" value="1"/>
</dbReference>
<dbReference type="SUPFAM" id="SSF102405">
    <property type="entry name" value="MCP/YpsA-like"/>
    <property type="match status" value="1"/>
</dbReference>
<evidence type="ECO:0000256" key="1">
    <source>
        <dbReference type="ARBA" id="ARBA00006763"/>
    </source>
</evidence>
<protein>
    <recommendedName>
        <fullName evidence="2">Cytokinin riboside 5'-monophosphate phosphoribohydrolase</fullName>
        <ecNumber evidence="2">3.2.2.n1</ecNumber>
    </recommendedName>
</protein>
<name>A0A543A821_9ACTN</name>
<dbReference type="GO" id="GO:0102682">
    <property type="term" value="F:cytokinin riboside 5'-monophosphate phosphoribohydrolase activity"/>
    <property type="evidence" value="ECO:0007669"/>
    <property type="project" value="RHEA"/>
</dbReference>
<evidence type="ECO:0000313" key="3">
    <source>
        <dbReference type="EMBL" id="TQL68751.1"/>
    </source>
</evidence>
<comment type="catalytic activity">
    <reaction evidence="2">
        <text>9-ribosyl-trans-zeatin 5'-phosphate + H2O = trans-zeatin + D-ribose 5-phosphate</text>
        <dbReference type="Rhea" id="RHEA:48564"/>
        <dbReference type="ChEBI" id="CHEBI:15377"/>
        <dbReference type="ChEBI" id="CHEBI:16522"/>
        <dbReference type="ChEBI" id="CHEBI:78346"/>
        <dbReference type="ChEBI" id="CHEBI:87947"/>
        <dbReference type="EC" id="3.2.2.n1"/>
    </reaction>
</comment>
<organism evidence="3 4">
    <name type="scientific">Nocardioides albertanoniae</name>
    <dbReference type="NCBI Taxonomy" id="1175486"/>
    <lineage>
        <taxon>Bacteria</taxon>
        <taxon>Bacillati</taxon>
        <taxon>Actinomycetota</taxon>
        <taxon>Actinomycetes</taxon>
        <taxon>Propionibacteriales</taxon>
        <taxon>Nocardioidaceae</taxon>
        <taxon>Nocardioides</taxon>
    </lineage>
</organism>
<reference evidence="3 4" key="1">
    <citation type="submission" date="2019-06" db="EMBL/GenBank/DDBJ databases">
        <title>Sequencing the genomes of 1000 actinobacteria strains.</title>
        <authorList>
            <person name="Klenk H.-P."/>
        </authorList>
    </citation>
    <scope>NUCLEOTIDE SEQUENCE [LARGE SCALE GENOMIC DNA]</scope>
    <source>
        <strain evidence="3 4">DSM 25218</strain>
    </source>
</reference>
<proteinExistence type="inferred from homology"/>
<dbReference type="PANTHER" id="PTHR31223">
    <property type="entry name" value="LOG FAMILY PROTEIN YJL055W"/>
    <property type="match status" value="1"/>
</dbReference>
<comment type="similarity">
    <text evidence="1 2">Belongs to the LOG family.</text>
</comment>
<dbReference type="GO" id="GO:0005829">
    <property type="term" value="C:cytosol"/>
    <property type="evidence" value="ECO:0007669"/>
    <property type="project" value="TreeGrafter"/>
</dbReference>
<evidence type="ECO:0000256" key="2">
    <source>
        <dbReference type="RuleBase" id="RU363015"/>
    </source>
</evidence>
<keyword evidence="4" id="KW-1185">Reference proteome</keyword>
<dbReference type="RefSeq" id="WP_141780701.1">
    <property type="nucleotide sequence ID" value="NZ_VFOV01000001.1"/>
</dbReference>
<accession>A0A543A821</accession>
<dbReference type="Gene3D" id="3.40.50.450">
    <property type="match status" value="1"/>
</dbReference>